<sequence length="269" mass="27996">MSAQLRDLARDTVQILHAAGYRSPGGRKVDLRAGIRAAVTGTVLYEPGQPLPPATGVPGPVAVTVAGESTLAATRRLAAHGPVAALVFASAKHPGGGFRTGARAQEESLARASALYSCLIGAPRFYTLHRSRNDSMYSDSVIHSPGVPVFRDDDGRLLETPYDVSFLTAAAPNRSALPAARADRVAAALAVRARRVLAVAAAHGHRRLVLGAWGCGVFGNDPDTVAGAFADALADAAGCFDEVVFAVLDDARGAPVRAAFTARFPPRLR</sequence>
<protein>
    <submittedName>
        <fullName evidence="2">TIGR02452 family protein</fullName>
    </submittedName>
</protein>
<proteinExistence type="predicted"/>
<accession>A0A9W6NMB6</accession>
<name>A0A9W6NMB6_9ACTN</name>
<dbReference type="InterPro" id="IPR012664">
    <property type="entry name" value="CHP02452"/>
</dbReference>
<dbReference type="EMBL" id="BSFP01000022">
    <property type="protein sequence ID" value="GLL02234.1"/>
    <property type="molecule type" value="Genomic_DNA"/>
</dbReference>
<feature type="domain" description="Microbial-type PARG catalytic" evidence="1">
    <location>
        <begin position="9"/>
        <end position="152"/>
    </location>
</feature>
<reference evidence="2" key="2">
    <citation type="submission" date="2023-01" db="EMBL/GenBank/DDBJ databases">
        <authorList>
            <person name="Sun Q."/>
            <person name="Evtushenko L."/>
        </authorList>
    </citation>
    <scope>NUCLEOTIDE SEQUENCE</scope>
    <source>
        <strain evidence="2">VKM Ac-1321</strain>
    </source>
</reference>
<dbReference type="PANTHER" id="PTHR35596:SF1">
    <property type="entry name" value="MICROBIAL-TYPE PARG CATALYTIC DOMAIN-CONTAINING PROTEIN"/>
    <property type="match status" value="1"/>
</dbReference>
<dbReference type="RefSeq" id="WP_271189317.1">
    <property type="nucleotide sequence ID" value="NZ_BSFP01000022.1"/>
</dbReference>
<dbReference type="PIRSF" id="PIRSF014899">
    <property type="entry name" value="UCP014899"/>
    <property type="match status" value="1"/>
</dbReference>
<dbReference type="InterPro" id="IPR043472">
    <property type="entry name" value="Macro_dom-like"/>
</dbReference>
<dbReference type="Pfam" id="PF10021">
    <property type="entry name" value="PARG_cat_microb"/>
    <property type="match status" value="1"/>
</dbReference>
<organism evidence="2 3">
    <name type="scientific">Dactylosporangium matsuzakiense</name>
    <dbReference type="NCBI Taxonomy" id="53360"/>
    <lineage>
        <taxon>Bacteria</taxon>
        <taxon>Bacillati</taxon>
        <taxon>Actinomycetota</taxon>
        <taxon>Actinomycetes</taxon>
        <taxon>Micromonosporales</taxon>
        <taxon>Micromonosporaceae</taxon>
        <taxon>Dactylosporangium</taxon>
    </lineage>
</organism>
<dbReference type="PANTHER" id="PTHR35596">
    <property type="entry name" value="DUF2263 DOMAIN-CONTAINING PROTEIN"/>
    <property type="match status" value="1"/>
</dbReference>
<dbReference type="Gene3D" id="3.40.220.10">
    <property type="entry name" value="Leucine Aminopeptidase, subunit E, domain 1"/>
    <property type="match status" value="1"/>
</dbReference>
<keyword evidence="3" id="KW-1185">Reference proteome</keyword>
<evidence type="ECO:0000259" key="1">
    <source>
        <dbReference type="Pfam" id="PF10021"/>
    </source>
</evidence>
<evidence type="ECO:0000313" key="2">
    <source>
        <dbReference type="EMBL" id="GLL02234.1"/>
    </source>
</evidence>
<dbReference type="AlphaFoldDB" id="A0A9W6NMB6"/>
<dbReference type="Proteomes" id="UP001143480">
    <property type="component" value="Unassembled WGS sequence"/>
</dbReference>
<evidence type="ECO:0000313" key="3">
    <source>
        <dbReference type="Proteomes" id="UP001143480"/>
    </source>
</evidence>
<dbReference type="NCBIfam" id="TIGR02452">
    <property type="entry name" value="TIGR02452 family protein"/>
    <property type="match status" value="1"/>
</dbReference>
<comment type="caution">
    <text evidence="2">The sequence shown here is derived from an EMBL/GenBank/DDBJ whole genome shotgun (WGS) entry which is preliminary data.</text>
</comment>
<gene>
    <name evidence="2" type="ORF">GCM10017581_039760</name>
</gene>
<dbReference type="SUPFAM" id="SSF52949">
    <property type="entry name" value="Macro domain-like"/>
    <property type="match status" value="1"/>
</dbReference>
<dbReference type="InterPro" id="IPR019261">
    <property type="entry name" value="PARG_cat_microbial"/>
</dbReference>
<reference evidence="2" key="1">
    <citation type="journal article" date="2014" name="Int. J. Syst. Evol. Microbiol.">
        <title>Complete genome sequence of Corynebacterium casei LMG S-19264T (=DSM 44701T), isolated from a smear-ripened cheese.</title>
        <authorList>
            <consortium name="US DOE Joint Genome Institute (JGI-PGF)"/>
            <person name="Walter F."/>
            <person name="Albersmeier A."/>
            <person name="Kalinowski J."/>
            <person name="Ruckert C."/>
        </authorList>
    </citation>
    <scope>NUCLEOTIDE SEQUENCE</scope>
    <source>
        <strain evidence="2">VKM Ac-1321</strain>
    </source>
</reference>